<dbReference type="PANTHER" id="PTHR33960:SF1">
    <property type="entry name" value="SIMILAR TO KIAA0825 PROTEIN"/>
    <property type="match status" value="1"/>
</dbReference>
<dbReference type="Proteomes" id="UP001497623">
    <property type="component" value="Unassembled WGS sequence"/>
</dbReference>
<protein>
    <submittedName>
        <fullName evidence="1">Uncharacterized protein</fullName>
    </submittedName>
</protein>
<evidence type="ECO:0000313" key="2">
    <source>
        <dbReference type="Proteomes" id="UP001497623"/>
    </source>
</evidence>
<keyword evidence="2" id="KW-1185">Reference proteome</keyword>
<dbReference type="InterPro" id="IPR027993">
    <property type="entry name" value="DUF4495"/>
</dbReference>
<evidence type="ECO:0000313" key="1">
    <source>
        <dbReference type="EMBL" id="CAL4063164.1"/>
    </source>
</evidence>
<dbReference type="EMBL" id="CAXKWB010001027">
    <property type="protein sequence ID" value="CAL4063164.1"/>
    <property type="molecule type" value="Genomic_DNA"/>
</dbReference>
<organism evidence="1 2">
    <name type="scientific">Meganyctiphanes norvegica</name>
    <name type="common">Northern krill</name>
    <name type="synonym">Thysanopoda norvegica</name>
    <dbReference type="NCBI Taxonomy" id="48144"/>
    <lineage>
        <taxon>Eukaryota</taxon>
        <taxon>Metazoa</taxon>
        <taxon>Ecdysozoa</taxon>
        <taxon>Arthropoda</taxon>
        <taxon>Crustacea</taxon>
        <taxon>Multicrustacea</taxon>
        <taxon>Malacostraca</taxon>
        <taxon>Eumalacostraca</taxon>
        <taxon>Eucarida</taxon>
        <taxon>Euphausiacea</taxon>
        <taxon>Euphausiidae</taxon>
        <taxon>Meganyctiphanes</taxon>
    </lineage>
</organism>
<dbReference type="PANTHER" id="PTHR33960">
    <property type="entry name" value="SIMILAR TO KIAA0825 PROTEIN"/>
    <property type="match status" value="1"/>
</dbReference>
<accession>A0AAV2PSX6</accession>
<name>A0AAV2PSX6_MEGNR</name>
<comment type="caution">
    <text evidence="1">The sequence shown here is derived from an EMBL/GenBank/DDBJ whole genome shotgun (WGS) entry which is preliminary data.</text>
</comment>
<dbReference type="AlphaFoldDB" id="A0AAV2PSX6"/>
<sequence length="418" mass="46941">GLLMRKFLGARTILGQLVNAPGHVTCGTPCGGPLCLQHLCTPPLIPHTVYAAITQVLMHCVDWTPILSTVMEKSIVKSANWGSLDQNQVWNIQRPPWHHALVQLVTPSVVGVVSNVLRSVPPQPPAKPAHPSQLSVRLEHQLIAWTLQLLTGMQEVVDMIPLKVIHIAHKIQTQVPPNIRPAGGHVISQLVASSLYSIINSRSSLDELNDRPVTDGQWDMLIAVAERLNSLNETHYDSHMKTMTQKIIRQLEDYEREEELDSLDEYYDEEVVDSICTALASQLLATTQGQHALLLIWEFLRQNMEWLQEALDLPSILTHNTESPVPPAQLSFLPTPPMYNPLIYKDKFIYTTMNQESLLKFKCESQWEKVLNKDLGLPKETIISLIKSRPEFQKDAILTPAQTAAVAKITPHLEEPEE</sequence>
<reference evidence="1 2" key="1">
    <citation type="submission" date="2024-05" db="EMBL/GenBank/DDBJ databases">
        <authorList>
            <person name="Wallberg A."/>
        </authorList>
    </citation>
    <scope>NUCLEOTIDE SEQUENCE [LARGE SCALE GENOMIC DNA]</scope>
</reference>
<proteinExistence type="predicted"/>
<feature type="non-terminal residue" evidence="1">
    <location>
        <position position="1"/>
    </location>
</feature>
<gene>
    <name evidence="1" type="ORF">MNOR_LOCUS3130</name>
</gene>